<protein>
    <recommendedName>
        <fullName evidence="1">Reverse transcriptase Ty1/copia-type domain-containing protein</fullName>
    </recommendedName>
</protein>
<accession>A0AAQ3TYP0</accession>
<gene>
    <name evidence="2" type="ORF">U9M48_029813</name>
</gene>
<organism evidence="2 3">
    <name type="scientific">Paspalum notatum var. saurae</name>
    <dbReference type="NCBI Taxonomy" id="547442"/>
    <lineage>
        <taxon>Eukaryota</taxon>
        <taxon>Viridiplantae</taxon>
        <taxon>Streptophyta</taxon>
        <taxon>Embryophyta</taxon>
        <taxon>Tracheophyta</taxon>
        <taxon>Spermatophyta</taxon>
        <taxon>Magnoliopsida</taxon>
        <taxon>Liliopsida</taxon>
        <taxon>Poales</taxon>
        <taxon>Poaceae</taxon>
        <taxon>PACMAD clade</taxon>
        <taxon>Panicoideae</taxon>
        <taxon>Andropogonodae</taxon>
        <taxon>Paspaleae</taxon>
        <taxon>Paspalinae</taxon>
        <taxon>Paspalum</taxon>
    </lineage>
</organism>
<dbReference type="InterPro" id="IPR013103">
    <property type="entry name" value="RVT_2"/>
</dbReference>
<evidence type="ECO:0000259" key="1">
    <source>
        <dbReference type="Pfam" id="PF07727"/>
    </source>
</evidence>
<dbReference type="InterPro" id="IPR043502">
    <property type="entry name" value="DNA/RNA_pol_sf"/>
</dbReference>
<dbReference type="Proteomes" id="UP001341281">
    <property type="component" value="Chromosome 06"/>
</dbReference>
<dbReference type="EMBL" id="CP144750">
    <property type="protein sequence ID" value="WVZ82559.1"/>
    <property type="molecule type" value="Genomic_DNA"/>
</dbReference>
<feature type="domain" description="Reverse transcriptase Ty1/copia-type" evidence="1">
    <location>
        <begin position="53"/>
        <end position="117"/>
    </location>
</feature>
<evidence type="ECO:0000313" key="2">
    <source>
        <dbReference type="EMBL" id="WVZ82559.1"/>
    </source>
</evidence>
<dbReference type="Pfam" id="PF07727">
    <property type="entry name" value="RVT_2"/>
    <property type="match status" value="1"/>
</dbReference>
<dbReference type="SUPFAM" id="SSF56672">
    <property type="entry name" value="DNA/RNA polymerases"/>
    <property type="match status" value="1"/>
</dbReference>
<evidence type="ECO:0000313" key="3">
    <source>
        <dbReference type="Proteomes" id="UP001341281"/>
    </source>
</evidence>
<name>A0AAQ3TYP0_PASNO</name>
<proteinExistence type="predicted"/>
<dbReference type="AlphaFoldDB" id="A0AAQ3TYP0"/>
<reference evidence="2 3" key="1">
    <citation type="submission" date="2024-02" db="EMBL/GenBank/DDBJ databases">
        <title>High-quality chromosome-scale genome assembly of Pensacola bahiagrass (Paspalum notatum Flugge var. saurae).</title>
        <authorList>
            <person name="Vega J.M."/>
            <person name="Podio M."/>
            <person name="Orjuela J."/>
            <person name="Siena L.A."/>
            <person name="Pessino S.C."/>
            <person name="Combes M.C."/>
            <person name="Mariac C."/>
            <person name="Albertini E."/>
            <person name="Pupilli F."/>
            <person name="Ortiz J.P.A."/>
            <person name="Leblanc O."/>
        </authorList>
    </citation>
    <scope>NUCLEOTIDE SEQUENCE [LARGE SCALE GENOMIC DNA]</scope>
    <source>
        <strain evidence="2">R1</strain>
        <tissue evidence="2">Leaf</tissue>
    </source>
</reference>
<keyword evidence="3" id="KW-1185">Reference proteome</keyword>
<sequence>MQQEYDALIRNKTWHLVPQPKGTHLIDCKWVFKIKKKADGSIDRYKARLLKATVRLVLSVAISRGWCLRQLDVQNAFLHGVLEEEVYMKQPPRFEDLRILQHVCKLDKAIYGFKQAP</sequence>